<gene>
    <name evidence="1" type="ORF">SaccyDRAFT_0099</name>
</gene>
<dbReference type="EMBL" id="CM001440">
    <property type="protein sequence ID" value="EHR59040.1"/>
    <property type="molecule type" value="Genomic_DNA"/>
</dbReference>
<dbReference type="SUPFAM" id="SSF53335">
    <property type="entry name" value="S-adenosyl-L-methionine-dependent methyltransferases"/>
    <property type="match status" value="1"/>
</dbReference>
<dbReference type="eggNOG" id="COG2226">
    <property type="taxonomic scope" value="Bacteria"/>
</dbReference>
<dbReference type="InterPro" id="IPR029063">
    <property type="entry name" value="SAM-dependent_MTases_sf"/>
</dbReference>
<dbReference type="OrthoDB" id="582295at2"/>
<organism evidence="1 2">
    <name type="scientific">Saccharomonospora cyanea NA-134</name>
    <dbReference type="NCBI Taxonomy" id="882082"/>
    <lineage>
        <taxon>Bacteria</taxon>
        <taxon>Bacillati</taxon>
        <taxon>Actinomycetota</taxon>
        <taxon>Actinomycetes</taxon>
        <taxon>Pseudonocardiales</taxon>
        <taxon>Pseudonocardiaceae</taxon>
        <taxon>Saccharomonospora</taxon>
    </lineage>
</organism>
<keyword evidence="2" id="KW-1185">Reference proteome</keyword>
<dbReference type="AlphaFoldDB" id="H5XQJ4"/>
<evidence type="ECO:0000313" key="1">
    <source>
        <dbReference type="EMBL" id="EHR59040.1"/>
    </source>
</evidence>
<dbReference type="PANTHER" id="PTHR43861">
    <property type="entry name" value="TRANS-ACONITATE 2-METHYLTRANSFERASE-RELATED"/>
    <property type="match status" value="1"/>
</dbReference>
<evidence type="ECO:0000313" key="2">
    <source>
        <dbReference type="Proteomes" id="UP000002791"/>
    </source>
</evidence>
<reference evidence="1 2" key="1">
    <citation type="submission" date="2011-11" db="EMBL/GenBank/DDBJ databases">
        <title>The Noncontiguous Finished sequence of Saccharomonospora cyanea NA-134.</title>
        <authorList>
            <consortium name="US DOE Joint Genome Institute"/>
            <person name="Lucas S."/>
            <person name="Han J."/>
            <person name="Lapidus A."/>
            <person name="Cheng J.-F."/>
            <person name="Goodwin L."/>
            <person name="Pitluck S."/>
            <person name="Peters L."/>
            <person name="Ovchinnikova G."/>
            <person name="Lu M."/>
            <person name="Detter J.C."/>
            <person name="Han C."/>
            <person name="Tapia R."/>
            <person name="Land M."/>
            <person name="Hauser L."/>
            <person name="Kyrpides N."/>
            <person name="Ivanova N."/>
            <person name="Pagani I."/>
            <person name="Brambilla E.-M."/>
            <person name="Klenk H.-P."/>
            <person name="Woyke T."/>
        </authorList>
    </citation>
    <scope>NUCLEOTIDE SEQUENCE [LARGE SCALE GENOMIC DNA]</scope>
    <source>
        <strain evidence="1 2">NA-134</strain>
    </source>
</reference>
<dbReference type="Gene3D" id="3.40.50.150">
    <property type="entry name" value="Vaccinia Virus protein VP39"/>
    <property type="match status" value="1"/>
</dbReference>
<dbReference type="Pfam" id="PF13489">
    <property type="entry name" value="Methyltransf_23"/>
    <property type="match status" value="1"/>
</dbReference>
<protein>
    <recommendedName>
        <fullName evidence="3">Methyltransferase family protein</fullName>
    </recommendedName>
</protein>
<dbReference type="Proteomes" id="UP000002791">
    <property type="component" value="Chromosome"/>
</dbReference>
<dbReference type="PANTHER" id="PTHR43861:SF1">
    <property type="entry name" value="TRANS-ACONITATE 2-METHYLTRANSFERASE"/>
    <property type="match status" value="1"/>
</dbReference>
<accession>H5XQJ4</accession>
<dbReference type="HOGENOM" id="CLU_572220_0_0_11"/>
<dbReference type="STRING" id="882082.SaccyDRAFT_0099"/>
<proteinExistence type="predicted"/>
<sequence>MSGHGADYAERLAAERDNFSDQEDVHGDLPPSAHRWAARHMVPKLHELGVESIGSLIVDEIRARAREAAEHGRDAVVLSLGSGNGDQELGWLSALADDGVDNVRVRLLEINHDMQRRAAEAAGRLGFADRVEHLETDFNTWKADTEYDVVVAFQVLHHVLDLEHLYGQVAEGLRSDGVLVVHDMIGRNGHRRWPEALEVIERIWATLPPELRRNSVTGMIDERFDDIDCAVDGFEGIRSQDVLPVLLEYLHPSVFLTFGNVIDPFVDRVYGHNFDMENERHRALIDDIGVLDDSLIDLGVVTPTRLTALFHPRPQPLRAYRDRTPERSVRRTDVVDPAGRVSFHPAASDPHRLVRGSGLAVGRCNGVLHDRWVGRTATIPLRTTAEVDTVELEFWLPEWMPERGTLTVSLDGHQVAAVPVEHGLLHRSVEVALPAHVTAELTLSADWWVNPHAAGLGEDRRTLSYVLNGVTVRKSGT</sequence>
<evidence type="ECO:0008006" key="3">
    <source>
        <dbReference type="Google" id="ProtNLM"/>
    </source>
</evidence>
<dbReference type="RefSeq" id="WP_005452589.1">
    <property type="nucleotide sequence ID" value="NZ_CM001440.1"/>
</dbReference>
<name>H5XQJ4_9PSEU</name>
<dbReference type="CDD" id="cd02440">
    <property type="entry name" value="AdoMet_MTases"/>
    <property type="match status" value="1"/>
</dbReference>